<dbReference type="SMART" id="SM00225">
    <property type="entry name" value="BTB"/>
    <property type="match status" value="1"/>
</dbReference>
<sequence length="432" mass="48561">MGEHAWSYSFKLGDQSTCDVIICLRNKEGKHEAFHAHSSILKNKSKFFANKLSQPNSSTQIEIQCTESDYDHYVELVKRLYCPRDLLLDSWDSVRSVIGVLQVAALLNCEEITESCIQYLEAVPWEDKEEEEIVKIALKLGPLAMPILARIEPVDVNATKKVFISAVRFATSTAGPCPPLFGDELKTSAQEQIDYMLGDDEGVPLITGDDEVKVEARSGLSKLCSYFKSNVSSLLLESETTYESAEKRVLRSLSDLEWMFNVLPKMDLMKDFVGNWVDTSDNILVVVEDKKLDSAFWGLKVKLIEVTAKVLEVVGYGNVILPAQCRVHLLKTWLPYIRKMKALLDSMADKETEFPYKLDEDLCQSIEGAMVSLILALPSSDQADILADWMGAEQLRYPDLSEAFEVWCYRTKSAKRRLVEGLGNVGNTTLSL</sequence>
<keyword evidence="6" id="KW-1185">Reference proteome</keyword>
<dbReference type="Pfam" id="PF25553">
    <property type="entry name" value="BTB-POZ_ANK-like"/>
    <property type="match status" value="1"/>
</dbReference>
<evidence type="ECO:0000256" key="3">
    <source>
        <dbReference type="ARBA" id="ARBA00022786"/>
    </source>
</evidence>
<dbReference type="PROSITE" id="PS50097">
    <property type="entry name" value="BTB"/>
    <property type="match status" value="1"/>
</dbReference>
<dbReference type="PANTHER" id="PTHR31060">
    <property type="entry name" value="OSJNBA0011J08.25 PROTEIN-RELATED"/>
    <property type="match status" value="1"/>
</dbReference>
<dbReference type="InterPro" id="IPR058039">
    <property type="entry name" value="At3g05675-like_ankyrin"/>
</dbReference>
<dbReference type="GO" id="GO:0016567">
    <property type="term" value="P:protein ubiquitination"/>
    <property type="evidence" value="ECO:0007669"/>
    <property type="project" value="UniProtKB-UniPathway"/>
</dbReference>
<keyword evidence="3" id="KW-0833">Ubl conjugation pathway</keyword>
<dbReference type="EMBL" id="HG739146">
    <property type="protein sequence ID" value="CDP12208.1"/>
    <property type="molecule type" value="Genomic_DNA"/>
</dbReference>
<dbReference type="PANTHER" id="PTHR31060:SF7">
    <property type="entry name" value="OS06G0129200 PROTEIN"/>
    <property type="match status" value="1"/>
</dbReference>
<dbReference type="InterPro" id="IPR000210">
    <property type="entry name" value="BTB/POZ_dom"/>
</dbReference>
<dbReference type="Gene3D" id="3.30.710.10">
    <property type="entry name" value="Potassium Channel Kv1.1, Chain A"/>
    <property type="match status" value="1"/>
</dbReference>
<dbReference type="InterPro" id="IPR038920">
    <property type="entry name" value="At3g05675-like"/>
</dbReference>
<dbReference type="AlphaFoldDB" id="A0A068UX84"/>
<dbReference type="InterPro" id="IPR011333">
    <property type="entry name" value="SKP1/BTB/POZ_sf"/>
</dbReference>
<accession>A0A068UX84</accession>
<proteinExistence type="predicted"/>
<dbReference type="OrthoDB" id="1878759at2759"/>
<dbReference type="Gramene" id="CDP12208">
    <property type="protein sequence ID" value="CDP12208"/>
    <property type="gene ID" value="GSCOC_T00035622001"/>
</dbReference>
<evidence type="ECO:0000313" key="6">
    <source>
        <dbReference type="Proteomes" id="UP000295252"/>
    </source>
</evidence>
<dbReference type="Pfam" id="PF00651">
    <property type="entry name" value="BTB"/>
    <property type="match status" value="1"/>
</dbReference>
<dbReference type="UniPathway" id="UPA00143"/>
<comment type="pathway">
    <text evidence="2">Protein modification; protein ubiquitination.</text>
</comment>
<dbReference type="Proteomes" id="UP000295252">
    <property type="component" value="Chromosome X"/>
</dbReference>
<dbReference type="OMA" id="ITNCCIQ"/>
<dbReference type="InParanoid" id="A0A068UX84"/>
<dbReference type="STRING" id="49390.A0A068UX84"/>
<reference evidence="6" key="1">
    <citation type="journal article" date="2014" name="Science">
        <title>The coffee genome provides insight into the convergent evolution of caffeine biosynthesis.</title>
        <authorList>
            <person name="Denoeud F."/>
            <person name="Carretero-Paulet L."/>
            <person name="Dereeper A."/>
            <person name="Droc G."/>
            <person name="Guyot R."/>
            <person name="Pietrella M."/>
            <person name="Zheng C."/>
            <person name="Alberti A."/>
            <person name="Anthony F."/>
            <person name="Aprea G."/>
            <person name="Aury J.M."/>
            <person name="Bento P."/>
            <person name="Bernard M."/>
            <person name="Bocs S."/>
            <person name="Campa C."/>
            <person name="Cenci A."/>
            <person name="Combes M.C."/>
            <person name="Crouzillat D."/>
            <person name="Da Silva C."/>
            <person name="Daddiego L."/>
            <person name="De Bellis F."/>
            <person name="Dussert S."/>
            <person name="Garsmeur O."/>
            <person name="Gayraud T."/>
            <person name="Guignon V."/>
            <person name="Jahn K."/>
            <person name="Jamilloux V."/>
            <person name="Joet T."/>
            <person name="Labadie K."/>
            <person name="Lan T."/>
            <person name="Leclercq J."/>
            <person name="Lepelley M."/>
            <person name="Leroy T."/>
            <person name="Li L.T."/>
            <person name="Librado P."/>
            <person name="Lopez L."/>
            <person name="Munoz A."/>
            <person name="Noel B."/>
            <person name="Pallavicini A."/>
            <person name="Perrotta G."/>
            <person name="Poncet V."/>
            <person name="Pot D."/>
            <person name="Priyono X."/>
            <person name="Rigoreau M."/>
            <person name="Rouard M."/>
            <person name="Rozas J."/>
            <person name="Tranchant-Dubreuil C."/>
            <person name="VanBuren R."/>
            <person name="Zhang Q."/>
            <person name="Andrade A.C."/>
            <person name="Argout X."/>
            <person name="Bertrand B."/>
            <person name="de Kochko A."/>
            <person name="Graziosi G."/>
            <person name="Henry R.J."/>
            <person name="Jayarama X."/>
            <person name="Ming R."/>
            <person name="Nagai C."/>
            <person name="Rounsley S."/>
            <person name="Sankoff D."/>
            <person name="Giuliano G."/>
            <person name="Albert V.A."/>
            <person name="Wincker P."/>
            <person name="Lashermes P."/>
        </authorList>
    </citation>
    <scope>NUCLEOTIDE SEQUENCE [LARGE SCALE GENOMIC DNA]</scope>
    <source>
        <strain evidence="6">cv. DH200-94</strain>
    </source>
</reference>
<gene>
    <name evidence="5" type="ORF">GSCOC_T00035622001</name>
</gene>
<protein>
    <recommendedName>
        <fullName evidence="4">BTB domain-containing protein</fullName>
    </recommendedName>
</protein>
<dbReference type="SUPFAM" id="SSF54695">
    <property type="entry name" value="POZ domain"/>
    <property type="match status" value="1"/>
</dbReference>
<name>A0A068UX84_COFCA</name>
<evidence type="ECO:0000256" key="1">
    <source>
        <dbReference type="ARBA" id="ARBA00002668"/>
    </source>
</evidence>
<evidence type="ECO:0000256" key="2">
    <source>
        <dbReference type="ARBA" id="ARBA00004906"/>
    </source>
</evidence>
<organism evidence="5 6">
    <name type="scientific">Coffea canephora</name>
    <name type="common">Robusta coffee</name>
    <dbReference type="NCBI Taxonomy" id="49390"/>
    <lineage>
        <taxon>Eukaryota</taxon>
        <taxon>Viridiplantae</taxon>
        <taxon>Streptophyta</taxon>
        <taxon>Embryophyta</taxon>
        <taxon>Tracheophyta</taxon>
        <taxon>Spermatophyta</taxon>
        <taxon>Magnoliopsida</taxon>
        <taxon>eudicotyledons</taxon>
        <taxon>Gunneridae</taxon>
        <taxon>Pentapetalae</taxon>
        <taxon>asterids</taxon>
        <taxon>lamiids</taxon>
        <taxon>Gentianales</taxon>
        <taxon>Rubiaceae</taxon>
        <taxon>Ixoroideae</taxon>
        <taxon>Gardenieae complex</taxon>
        <taxon>Bertiereae - Coffeeae clade</taxon>
        <taxon>Coffeeae</taxon>
        <taxon>Coffea</taxon>
    </lineage>
</organism>
<evidence type="ECO:0000259" key="4">
    <source>
        <dbReference type="PROSITE" id="PS50097"/>
    </source>
</evidence>
<feature type="domain" description="BTB" evidence="4">
    <location>
        <begin position="18"/>
        <end position="81"/>
    </location>
</feature>
<evidence type="ECO:0000313" key="5">
    <source>
        <dbReference type="EMBL" id="CDP12208.1"/>
    </source>
</evidence>
<comment type="function">
    <text evidence="1">May act as a substrate-specific adapter of an E3 ubiquitin-protein ligase complex (CUL3-RBX1-BTB) which mediates the ubiquitination and subsequent proteasomal degradation of target proteins.</text>
</comment>
<dbReference type="PhylomeDB" id="A0A068UX84"/>